<dbReference type="InterPro" id="IPR050570">
    <property type="entry name" value="Cell_wall_metabolism_enzyme"/>
</dbReference>
<dbReference type="Pfam" id="PF01551">
    <property type="entry name" value="Peptidase_M23"/>
    <property type="match status" value="1"/>
</dbReference>
<name>A0A9D5Q5G8_9BACT</name>
<dbReference type="PANTHER" id="PTHR21666">
    <property type="entry name" value="PEPTIDASE-RELATED"/>
    <property type="match status" value="1"/>
</dbReference>
<feature type="domain" description="M23ase beta-sheet core" evidence="1">
    <location>
        <begin position="234"/>
        <end position="324"/>
    </location>
</feature>
<dbReference type="AlphaFoldDB" id="A0A9D5Q5G8"/>
<dbReference type="InterPro" id="IPR011055">
    <property type="entry name" value="Dup_hybrid_motif"/>
</dbReference>
<dbReference type="Proteomes" id="UP000649604">
    <property type="component" value="Unassembled WGS sequence"/>
</dbReference>
<dbReference type="EMBL" id="WJJP01000302">
    <property type="protein sequence ID" value="MBD3324809.1"/>
    <property type="molecule type" value="Genomic_DNA"/>
</dbReference>
<protein>
    <submittedName>
        <fullName evidence="2">Peptidoglycan DD-metalloendopeptidase family protein</fullName>
    </submittedName>
</protein>
<dbReference type="PANTHER" id="PTHR21666:SF270">
    <property type="entry name" value="MUREIN HYDROLASE ACTIVATOR ENVC"/>
    <property type="match status" value="1"/>
</dbReference>
<evidence type="ECO:0000259" key="1">
    <source>
        <dbReference type="Pfam" id="PF01551"/>
    </source>
</evidence>
<evidence type="ECO:0000313" key="3">
    <source>
        <dbReference type="Proteomes" id="UP000649604"/>
    </source>
</evidence>
<dbReference type="SUPFAM" id="SSF51261">
    <property type="entry name" value="Duplicated hybrid motif"/>
    <property type="match status" value="1"/>
</dbReference>
<proteinExistence type="predicted"/>
<dbReference type="InterPro" id="IPR016047">
    <property type="entry name" value="M23ase_b-sheet_dom"/>
</dbReference>
<comment type="caution">
    <text evidence="2">The sequence shown here is derived from an EMBL/GenBank/DDBJ whole genome shotgun (WGS) entry which is preliminary data.</text>
</comment>
<organism evidence="2 3">
    <name type="scientific">candidate division KSB3 bacterium</name>
    <dbReference type="NCBI Taxonomy" id="2044937"/>
    <lineage>
        <taxon>Bacteria</taxon>
        <taxon>candidate division KSB3</taxon>
    </lineage>
</organism>
<reference evidence="2" key="1">
    <citation type="submission" date="2019-11" db="EMBL/GenBank/DDBJ databases">
        <title>Microbial mats filling the niche in hypersaline microbial mats.</title>
        <authorList>
            <person name="Wong H.L."/>
            <person name="Macleod F.I."/>
            <person name="White R.A. III"/>
            <person name="Burns B.P."/>
        </authorList>
    </citation>
    <scope>NUCLEOTIDE SEQUENCE</scope>
    <source>
        <strain evidence="2">Rbin_158</strain>
    </source>
</reference>
<dbReference type="CDD" id="cd12797">
    <property type="entry name" value="M23_peptidase"/>
    <property type="match status" value="1"/>
</dbReference>
<evidence type="ECO:0000313" key="2">
    <source>
        <dbReference type="EMBL" id="MBD3324809.1"/>
    </source>
</evidence>
<accession>A0A9D5Q5G8</accession>
<sequence>MEGLPGDRNTLCVSSHVILVKAGIPRLGIEIPAYAGMTFLQAFQRWWAWLKSCLWGVLRHLNTVCLVVLVGGALWGCSASSVPLESMDVSPDPSFTRDLPHLGDFSPCYFVPAVAPDAFDTLADEDDQEAGEELSQGADVRRSPEDALAEEEMVGFLTGFCPEPELIEDPLIEANCADSAWPWCDPAYEADYLAYLEQERASSSTTGIFPTLLAPIQGGLILRGMQLPTGKRRGHYGLDIIPRAWTTKGVPIRAVDDGVVVRVSYAQGYGYYAVIYHQYGIFSLYSHMLKRQRPTVGQHVNRGETIGLMGKSGNARGYHLHFELLDLREVWALACPLEEFLERLCRGERLPARERNQFVQLLFTKAAKHDPLPYLDGLAFAKKQNGKWVAAAP</sequence>
<dbReference type="Gene3D" id="2.70.70.10">
    <property type="entry name" value="Glucose Permease (Domain IIA)"/>
    <property type="match status" value="1"/>
</dbReference>
<gene>
    <name evidence="2" type="ORF">GF339_09510</name>
</gene>
<dbReference type="GO" id="GO:0004222">
    <property type="term" value="F:metalloendopeptidase activity"/>
    <property type="evidence" value="ECO:0007669"/>
    <property type="project" value="TreeGrafter"/>
</dbReference>